<keyword evidence="4" id="KW-1185">Reference proteome</keyword>
<dbReference type="PANTHER" id="PTHR43544">
    <property type="entry name" value="SHORT-CHAIN DEHYDROGENASE/REDUCTASE"/>
    <property type="match status" value="1"/>
</dbReference>
<dbReference type="InterPro" id="IPR057326">
    <property type="entry name" value="KR_dom"/>
</dbReference>
<dbReference type="CDD" id="cd05325">
    <property type="entry name" value="carb_red_sniffer_like_SDR_c"/>
    <property type="match status" value="1"/>
</dbReference>
<dbReference type="GO" id="GO:0005737">
    <property type="term" value="C:cytoplasm"/>
    <property type="evidence" value="ECO:0007669"/>
    <property type="project" value="TreeGrafter"/>
</dbReference>
<protein>
    <recommendedName>
        <fullName evidence="2">Ketoreductase domain-containing protein</fullName>
    </recommendedName>
</protein>
<accession>A0A9Q0E8X0</accession>
<comment type="caution">
    <text evidence="3">The sequence shown here is derived from an EMBL/GenBank/DDBJ whole genome shotgun (WGS) entry which is preliminary data.</text>
</comment>
<dbReference type="Gene3D" id="3.40.50.720">
    <property type="entry name" value="NAD(P)-binding Rossmann-like Domain"/>
    <property type="match status" value="1"/>
</dbReference>
<proteinExistence type="inferred from homology"/>
<organism evidence="3 4">
    <name type="scientific">Muraenolepis orangiensis</name>
    <name type="common">Patagonian moray cod</name>
    <dbReference type="NCBI Taxonomy" id="630683"/>
    <lineage>
        <taxon>Eukaryota</taxon>
        <taxon>Metazoa</taxon>
        <taxon>Chordata</taxon>
        <taxon>Craniata</taxon>
        <taxon>Vertebrata</taxon>
        <taxon>Euteleostomi</taxon>
        <taxon>Actinopterygii</taxon>
        <taxon>Neopterygii</taxon>
        <taxon>Teleostei</taxon>
        <taxon>Neoteleostei</taxon>
        <taxon>Acanthomorphata</taxon>
        <taxon>Zeiogadaria</taxon>
        <taxon>Gadariae</taxon>
        <taxon>Gadiformes</taxon>
        <taxon>Muraenolepidoidei</taxon>
        <taxon>Muraenolepididae</taxon>
        <taxon>Muraenolepis</taxon>
    </lineage>
</organism>
<dbReference type="InterPro" id="IPR002347">
    <property type="entry name" value="SDR_fam"/>
</dbReference>
<gene>
    <name evidence="3" type="ORF">NHX12_032191</name>
</gene>
<dbReference type="PANTHER" id="PTHR43544:SF33">
    <property type="entry name" value="C-FACTOR"/>
    <property type="match status" value="1"/>
</dbReference>
<reference evidence="3" key="1">
    <citation type="submission" date="2022-07" db="EMBL/GenBank/DDBJ databases">
        <title>Chromosome-level genome of Muraenolepis orangiensis.</title>
        <authorList>
            <person name="Kim J."/>
        </authorList>
    </citation>
    <scope>NUCLEOTIDE SEQUENCE</scope>
    <source>
        <strain evidence="3">KU_S4_2022</strain>
        <tissue evidence="3">Muscle</tissue>
    </source>
</reference>
<dbReference type="AlphaFoldDB" id="A0A9Q0E8X0"/>
<sequence length="259" mass="27355">MAGIPRSVLITGANRGLGLELVRQMAEGPSPIRHLLACCRDPDGPRGQALQDLAKRHPEVITVKQLDVTDLCSIQRCSQQVGSLVGVGGLNLLINNAAILLTGTMQTTSPEDMLATFNTNVLGPMNIIKAFLPHLCAAAAASSGMAAMSCSKAAVINLASVMGSMNLAPQTYHIVPSVFSYRVSKAALHMLTVCAALEFQQSEILFAALNPGWVKTDMGGEGGDLEASESVGGMIRVMDSLTEEQNGAFLNYDSTLLPW</sequence>
<dbReference type="SUPFAM" id="SSF51735">
    <property type="entry name" value="NAD(P)-binding Rossmann-fold domains"/>
    <property type="match status" value="1"/>
</dbReference>
<evidence type="ECO:0000313" key="4">
    <source>
        <dbReference type="Proteomes" id="UP001148018"/>
    </source>
</evidence>
<feature type="domain" description="Ketoreductase" evidence="2">
    <location>
        <begin position="6"/>
        <end position="165"/>
    </location>
</feature>
<dbReference type="Pfam" id="PF00106">
    <property type="entry name" value="adh_short"/>
    <property type="match status" value="1"/>
</dbReference>
<name>A0A9Q0E8X0_9TELE</name>
<evidence type="ECO:0000256" key="1">
    <source>
        <dbReference type="RuleBase" id="RU000363"/>
    </source>
</evidence>
<dbReference type="Proteomes" id="UP001148018">
    <property type="component" value="Unassembled WGS sequence"/>
</dbReference>
<dbReference type="InterPro" id="IPR036291">
    <property type="entry name" value="NAD(P)-bd_dom_sf"/>
</dbReference>
<evidence type="ECO:0000259" key="2">
    <source>
        <dbReference type="SMART" id="SM00822"/>
    </source>
</evidence>
<dbReference type="GO" id="GO:0016491">
    <property type="term" value="F:oxidoreductase activity"/>
    <property type="evidence" value="ECO:0007669"/>
    <property type="project" value="TreeGrafter"/>
</dbReference>
<dbReference type="OrthoDB" id="7289984at2759"/>
<dbReference type="InterPro" id="IPR051468">
    <property type="entry name" value="Fungal_SecMetab_SDRs"/>
</dbReference>
<comment type="similarity">
    <text evidence="1">Belongs to the short-chain dehydrogenases/reductases (SDR) family.</text>
</comment>
<evidence type="ECO:0000313" key="3">
    <source>
        <dbReference type="EMBL" id="KAJ3601218.1"/>
    </source>
</evidence>
<dbReference type="SMART" id="SM00822">
    <property type="entry name" value="PKS_KR"/>
    <property type="match status" value="1"/>
</dbReference>
<dbReference type="EMBL" id="JANIIK010000047">
    <property type="protein sequence ID" value="KAJ3601218.1"/>
    <property type="molecule type" value="Genomic_DNA"/>
</dbReference>
<dbReference type="PRINTS" id="PR00080">
    <property type="entry name" value="SDRFAMILY"/>
</dbReference>
<dbReference type="PRINTS" id="PR00081">
    <property type="entry name" value="GDHRDH"/>
</dbReference>